<dbReference type="Pfam" id="PF19897">
    <property type="entry name" value="DUF6370"/>
    <property type="match status" value="1"/>
</dbReference>
<gene>
    <name evidence="1" type="ORF">METZ01_LOCUS54632</name>
</gene>
<name>A0A381SEQ4_9ZZZZ</name>
<dbReference type="EMBL" id="UINC01002938">
    <property type="protein sequence ID" value="SVA01778.1"/>
    <property type="molecule type" value="Genomic_DNA"/>
</dbReference>
<sequence>MKKKYSLFIIFLLIIDISTIAQQFSSDTPGMRVNLIVDASCGKCQFNKSDDECLLAVEINSEIYYVDGTTIDEHGDAHGIDGFCNVIRKAHVEGVIDGNKFLFEKFSLLKYRPKTKLYKN</sequence>
<accession>A0A381SEQ4</accession>
<protein>
    <submittedName>
        <fullName evidence="1">Uncharacterized protein</fullName>
    </submittedName>
</protein>
<organism evidence="1">
    <name type="scientific">marine metagenome</name>
    <dbReference type="NCBI Taxonomy" id="408172"/>
    <lineage>
        <taxon>unclassified sequences</taxon>
        <taxon>metagenomes</taxon>
        <taxon>ecological metagenomes</taxon>
    </lineage>
</organism>
<proteinExistence type="predicted"/>
<reference evidence="1" key="1">
    <citation type="submission" date="2018-05" db="EMBL/GenBank/DDBJ databases">
        <authorList>
            <person name="Lanie J.A."/>
            <person name="Ng W.-L."/>
            <person name="Kazmierczak K.M."/>
            <person name="Andrzejewski T.M."/>
            <person name="Davidsen T.M."/>
            <person name="Wayne K.J."/>
            <person name="Tettelin H."/>
            <person name="Glass J.I."/>
            <person name="Rusch D."/>
            <person name="Podicherti R."/>
            <person name="Tsui H.-C.T."/>
            <person name="Winkler M.E."/>
        </authorList>
    </citation>
    <scope>NUCLEOTIDE SEQUENCE</scope>
</reference>
<evidence type="ECO:0000313" key="1">
    <source>
        <dbReference type="EMBL" id="SVA01778.1"/>
    </source>
</evidence>
<dbReference type="InterPro" id="IPR045950">
    <property type="entry name" value="DUF6370"/>
</dbReference>
<dbReference type="AlphaFoldDB" id="A0A381SEQ4"/>